<dbReference type="Proteomes" id="UP000469011">
    <property type="component" value="Unassembled WGS sequence"/>
</dbReference>
<organism evidence="2 3">
    <name type="scientific">Jiella pacifica</name>
    <dbReference type="NCBI Taxonomy" id="2696469"/>
    <lineage>
        <taxon>Bacteria</taxon>
        <taxon>Pseudomonadati</taxon>
        <taxon>Pseudomonadota</taxon>
        <taxon>Alphaproteobacteria</taxon>
        <taxon>Hyphomicrobiales</taxon>
        <taxon>Aurantimonadaceae</taxon>
        <taxon>Jiella</taxon>
    </lineage>
</organism>
<accession>A0A6N9T7W1</accession>
<evidence type="ECO:0000313" key="2">
    <source>
        <dbReference type="EMBL" id="NDW06652.1"/>
    </source>
</evidence>
<gene>
    <name evidence="2" type="ORF">GTK09_19725</name>
</gene>
<dbReference type="RefSeq" id="WP_163465152.1">
    <property type="nucleotide sequence ID" value="NZ_JAAAMG010000019.1"/>
</dbReference>
<evidence type="ECO:0000313" key="3">
    <source>
        <dbReference type="Proteomes" id="UP000469011"/>
    </source>
</evidence>
<dbReference type="EMBL" id="JAAAMG010000019">
    <property type="protein sequence ID" value="NDW06652.1"/>
    <property type="molecule type" value="Genomic_DNA"/>
</dbReference>
<evidence type="ECO:0000256" key="1">
    <source>
        <dbReference type="SAM" id="MobiDB-lite"/>
    </source>
</evidence>
<protein>
    <submittedName>
        <fullName evidence="2">Uncharacterized protein</fullName>
    </submittedName>
</protein>
<dbReference type="AlphaFoldDB" id="A0A6N9T7W1"/>
<reference evidence="2 3" key="1">
    <citation type="submission" date="2020-01" db="EMBL/GenBank/DDBJ databases">
        <title>Jiella pacifica sp. nov.</title>
        <authorList>
            <person name="Xue Z."/>
            <person name="Zhu S."/>
            <person name="Chen J."/>
            <person name="Yang J."/>
        </authorList>
    </citation>
    <scope>NUCLEOTIDE SEQUENCE [LARGE SCALE GENOMIC DNA]</scope>
    <source>
        <strain evidence="2 3">40Bstr34</strain>
    </source>
</reference>
<sequence>MTTQDNLQFRSRRERENEIDLARNYRAIAIPAIAAASHASRKVAPATRRSDEAETVSLIAAE</sequence>
<keyword evidence="3" id="KW-1185">Reference proteome</keyword>
<comment type="caution">
    <text evidence="2">The sequence shown here is derived from an EMBL/GenBank/DDBJ whole genome shotgun (WGS) entry which is preliminary data.</text>
</comment>
<name>A0A6N9T7W1_9HYPH</name>
<feature type="region of interest" description="Disordered" evidence="1">
    <location>
        <begin position="41"/>
        <end position="62"/>
    </location>
</feature>
<proteinExistence type="predicted"/>